<proteinExistence type="evidence at transcript level"/>
<keyword evidence="1" id="KW-0732">Signal</keyword>
<sequence>MRTSHLYVLLISALVVQISSETADLEKILNRILSSSFDLAAKPITDLINEVPMKPDAEKFLNEFTWKLKRFMEQTQEELFNMIPKTERENTKKAIGYLSMYMSGAFSAAQKKVTNVSNKSFDALPDNIKTKLLDIGNDIDDFLKRIRGFNDFNDPKTSQKTSK</sequence>
<evidence type="ECO:0000313" key="2">
    <source>
        <dbReference type="EMBL" id="BAH71359.1"/>
    </source>
</evidence>
<organism evidence="2">
    <name type="scientific">Acyrthosiphon pisum</name>
    <name type="common">Pea aphid</name>
    <dbReference type="NCBI Taxonomy" id="7029"/>
    <lineage>
        <taxon>Eukaryota</taxon>
        <taxon>Metazoa</taxon>
        <taxon>Ecdysozoa</taxon>
        <taxon>Arthropoda</taxon>
        <taxon>Hexapoda</taxon>
        <taxon>Insecta</taxon>
        <taxon>Pterygota</taxon>
        <taxon>Neoptera</taxon>
        <taxon>Paraneoptera</taxon>
        <taxon>Hemiptera</taxon>
        <taxon>Sternorrhyncha</taxon>
        <taxon>Aphidomorpha</taxon>
        <taxon>Aphidoidea</taxon>
        <taxon>Aphididae</taxon>
        <taxon>Macrosiphini</taxon>
        <taxon>Acyrthosiphon</taxon>
    </lineage>
</organism>
<evidence type="ECO:0000313" key="3">
    <source>
        <dbReference type="EnsemblMetazoa" id="NP_001156142.1"/>
    </source>
</evidence>
<reference evidence="3" key="3">
    <citation type="submission" date="2022-06" db="UniProtKB">
        <authorList>
            <consortium name="EnsemblMetazoa"/>
        </authorList>
    </citation>
    <scope>IDENTIFICATION</scope>
</reference>
<dbReference type="OrthoDB" id="6609342at2759"/>
<evidence type="ECO:0000313" key="4">
    <source>
        <dbReference type="Proteomes" id="UP000007819"/>
    </source>
</evidence>
<accession>C4WTY9</accession>
<dbReference type="AlphaFoldDB" id="C4WTY9"/>
<keyword evidence="4" id="KW-1185">Reference proteome</keyword>
<dbReference type="EMBL" id="AK340823">
    <property type="protein sequence ID" value="BAH71359.1"/>
    <property type="molecule type" value="mRNA"/>
</dbReference>
<dbReference type="Proteomes" id="UP000007819">
    <property type="component" value="Chromosome A3"/>
</dbReference>
<feature type="chain" id="PRO_5036437860" evidence="1">
    <location>
        <begin position="21"/>
        <end position="163"/>
    </location>
</feature>
<protein>
    <submittedName>
        <fullName evidence="2">ACYPI003647 protein</fullName>
    </submittedName>
</protein>
<reference evidence="4" key="2">
    <citation type="submission" date="2010-06" db="EMBL/GenBank/DDBJ databases">
        <authorList>
            <person name="Jiang H."/>
            <person name="Abraham K."/>
            <person name="Ali S."/>
            <person name="Alsbrooks S.L."/>
            <person name="Anim B.N."/>
            <person name="Anosike U.S."/>
            <person name="Attaway T."/>
            <person name="Bandaranaike D.P."/>
            <person name="Battles P.K."/>
            <person name="Bell S.N."/>
            <person name="Bell A.V."/>
            <person name="Beltran B."/>
            <person name="Bickham C."/>
            <person name="Bustamante Y."/>
            <person name="Caleb T."/>
            <person name="Canada A."/>
            <person name="Cardenas V."/>
            <person name="Carter K."/>
            <person name="Chacko J."/>
            <person name="Chandrabose M.N."/>
            <person name="Chavez D."/>
            <person name="Chavez A."/>
            <person name="Chen L."/>
            <person name="Chu H.-S."/>
            <person name="Claassen K.J."/>
            <person name="Cockrell R."/>
            <person name="Collins M."/>
            <person name="Cooper J.A."/>
            <person name="Cree A."/>
            <person name="Curry S.M."/>
            <person name="Da Y."/>
            <person name="Dao M.D."/>
            <person name="Das B."/>
            <person name="Davila M.-L."/>
            <person name="Davy-Carroll L."/>
            <person name="Denson S."/>
            <person name="Dinh H."/>
            <person name="Ebong V.E."/>
            <person name="Edwards J.R."/>
            <person name="Egan A."/>
            <person name="El-Daye J."/>
            <person name="Escobedo L."/>
            <person name="Fernandez S."/>
            <person name="Fernando P.R."/>
            <person name="Flagg N."/>
            <person name="Forbes L.D."/>
            <person name="Fowler R.G."/>
            <person name="Fu Q."/>
            <person name="Gabisi R.A."/>
            <person name="Ganer J."/>
            <person name="Garbino Pronczuk A."/>
            <person name="Garcia R.M."/>
            <person name="Garner T."/>
            <person name="Garrett T.E."/>
            <person name="Gonzalez D.A."/>
            <person name="Hamid H."/>
            <person name="Hawkins E.S."/>
            <person name="Hirani K."/>
            <person name="Hogues M.E."/>
            <person name="Hollins B."/>
            <person name="Hsiao C.-H."/>
            <person name="Jabil R."/>
            <person name="James M.L."/>
            <person name="Jhangiani S.N."/>
            <person name="Johnson B."/>
            <person name="Johnson Q."/>
            <person name="Joshi V."/>
            <person name="Kalu J.B."/>
            <person name="Kam C."/>
            <person name="Kashfia A."/>
            <person name="Keebler J."/>
            <person name="Kisamo H."/>
            <person name="Kovar C.L."/>
            <person name="Lago L.A."/>
            <person name="Lai C.-Y."/>
            <person name="Laidlaw J."/>
            <person name="Lara F."/>
            <person name="Le T.-K."/>
            <person name="Lee S.L."/>
            <person name="Legall F.H."/>
            <person name="Lemon S.J."/>
            <person name="Lewis L.R."/>
            <person name="Li B."/>
            <person name="Liu Y."/>
            <person name="Liu Y.-S."/>
            <person name="Lopez J."/>
            <person name="Lozado R.J."/>
            <person name="Lu J."/>
            <person name="Madu R.C."/>
            <person name="Maheshwari M."/>
            <person name="Maheshwari R."/>
            <person name="Malloy K."/>
            <person name="Martinez E."/>
            <person name="Mathew T."/>
            <person name="Mercado I.C."/>
            <person name="Mercado C."/>
            <person name="Meyer B."/>
            <person name="Montgomery K."/>
            <person name="Morgan M.B."/>
            <person name="Munidasa M."/>
            <person name="Nazareth L.V."/>
            <person name="Nelson J."/>
            <person name="Ng B.M."/>
            <person name="Nguyen N.B."/>
            <person name="Nguyen P.Q."/>
            <person name="Nguyen T."/>
            <person name="Obregon M."/>
            <person name="Okwuonu G.O."/>
            <person name="Onwere C.G."/>
            <person name="Orozco G."/>
            <person name="Parra A."/>
            <person name="Patel S."/>
            <person name="Patil S."/>
            <person name="Perez A."/>
            <person name="Perez Y."/>
            <person name="Pham C."/>
            <person name="Primus E.L."/>
            <person name="Pu L.-L."/>
            <person name="Puazo M."/>
            <person name="Qin X."/>
            <person name="Quiroz J.B."/>
            <person name="Reese J."/>
            <person name="Richards S."/>
            <person name="Rives C.M."/>
            <person name="Robberts R."/>
            <person name="Ruiz S.J."/>
            <person name="Ruiz M.J."/>
            <person name="Santibanez J."/>
            <person name="Schneider B.W."/>
            <person name="Sisson I."/>
            <person name="Smith M."/>
            <person name="Sodergren E."/>
            <person name="Song X.-Z."/>
            <person name="Song B.B."/>
            <person name="Summersgill H."/>
            <person name="Thelus R."/>
            <person name="Thornton R.D."/>
            <person name="Trejos Z.Y."/>
            <person name="Usmani K."/>
            <person name="Vattathil S."/>
            <person name="Villasana D."/>
            <person name="Walker D.L."/>
            <person name="Wang S."/>
            <person name="Wang K."/>
            <person name="White C.S."/>
            <person name="Williams A.C."/>
            <person name="Williamson J."/>
            <person name="Wilson K."/>
            <person name="Woghiren I.O."/>
            <person name="Woodworth J.R."/>
            <person name="Worley K.C."/>
            <person name="Wright R.A."/>
            <person name="Wu W."/>
            <person name="Young L."/>
            <person name="Zhang L."/>
            <person name="Zhang J."/>
            <person name="Zhu Y."/>
            <person name="Muzny D.M."/>
            <person name="Weinstock G."/>
            <person name="Gibbs R.A."/>
        </authorList>
    </citation>
    <scope>NUCLEOTIDE SEQUENCE [LARGE SCALE GENOMIC DNA]</scope>
    <source>
        <strain evidence="4">LSR1</strain>
    </source>
</reference>
<dbReference type="KEGG" id="api:100162497"/>
<dbReference type="EnsemblMetazoa" id="NM_001162670.2">
    <property type="protein sequence ID" value="NP_001156142.1"/>
    <property type="gene ID" value="LOC100162497"/>
</dbReference>
<reference evidence="2" key="1">
    <citation type="submission" date="2009-06" db="EMBL/GenBank/DDBJ databases">
        <title>A full-length cDNA resource of the pea aphid, Acyrthosiphon pisum.</title>
        <authorList>
            <person name="Shigenobu S."/>
            <person name="Nakabachi A."/>
            <person name="Richards S."/>
        </authorList>
    </citation>
    <scope>NUCLEOTIDE SEQUENCE</scope>
    <source>
        <strain evidence="2">LSR1</strain>
        <tissue evidence="2">Whole body</tissue>
    </source>
</reference>
<feature type="signal peptide" evidence="1">
    <location>
        <begin position="1"/>
        <end position="20"/>
    </location>
</feature>
<evidence type="ECO:0000256" key="1">
    <source>
        <dbReference type="SAM" id="SignalP"/>
    </source>
</evidence>
<name>C4WTY9_ACYPI</name>
<gene>
    <name evidence="2" type="primary">ACYPI003647</name>
    <name evidence="3" type="synonym">100162497</name>
</gene>